<name>A0ABQ6Q592_9BACT</name>
<feature type="transmembrane region" description="Helical" evidence="1">
    <location>
        <begin position="95"/>
        <end position="118"/>
    </location>
</feature>
<comment type="caution">
    <text evidence="2">The sequence shown here is derived from an EMBL/GenBank/DDBJ whole genome shotgun (WGS) entry which is preliminary data.</text>
</comment>
<gene>
    <name evidence="2" type="ORF">Ataiwa_29160</name>
</gene>
<dbReference type="Proteomes" id="UP001307705">
    <property type="component" value="Unassembled WGS sequence"/>
</dbReference>
<organism evidence="2 3">
    <name type="scientific">Algoriphagus taiwanensis</name>
    <dbReference type="NCBI Taxonomy" id="1445656"/>
    <lineage>
        <taxon>Bacteria</taxon>
        <taxon>Pseudomonadati</taxon>
        <taxon>Bacteroidota</taxon>
        <taxon>Cytophagia</taxon>
        <taxon>Cytophagales</taxon>
        <taxon>Cyclobacteriaceae</taxon>
        <taxon>Algoriphagus</taxon>
    </lineage>
</organism>
<keyword evidence="1" id="KW-0812">Transmembrane</keyword>
<feature type="transmembrane region" description="Helical" evidence="1">
    <location>
        <begin position="12"/>
        <end position="32"/>
    </location>
</feature>
<sequence>MKSLIRACSQTRWLILLGLLLIGFNILLAQYMPSEHALDLQFAYSPEQAYDSLSFLDAAERSQYGWAVTVFDMPYLVAYALFFSGLLYRLRGKKGAWLLPALVAFFDLLENLSILYLLKVFPEKSNWVALIASFSSTSKWVFVFILLTLVAVAVIKSFSKRNNPVEKAIKAKI</sequence>
<protein>
    <submittedName>
        <fullName evidence="2">Uncharacterized protein</fullName>
    </submittedName>
</protein>
<evidence type="ECO:0000313" key="3">
    <source>
        <dbReference type="Proteomes" id="UP001307705"/>
    </source>
</evidence>
<dbReference type="EMBL" id="BTPE01000010">
    <property type="protein sequence ID" value="GMQ34643.1"/>
    <property type="molecule type" value="Genomic_DNA"/>
</dbReference>
<feature type="transmembrane region" description="Helical" evidence="1">
    <location>
        <begin position="64"/>
        <end position="88"/>
    </location>
</feature>
<evidence type="ECO:0000313" key="2">
    <source>
        <dbReference type="EMBL" id="GMQ34643.1"/>
    </source>
</evidence>
<keyword evidence="1" id="KW-1133">Transmembrane helix</keyword>
<reference evidence="2 3" key="1">
    <citation type="submission" date="2023-08" db="EMBL/GenBank/DDBJ databases">
        <title>Draft genome sequence of Algoriphagus taiwanensis.</title>
        <authorList>
            <person name="Takatani N."/>
            <person name="Hosokawa M."/>
            <person name="Sawabe T."/>
        </authorList>
    </citation>
    <scope>NUCLEOTIDE SEQUENCE [LARGE SCALE GENOMIC DNA]</scope>
    <source>
        <strain evidence="2 3">JCM 19755</strain>
    </source>
</reference>
<evidence type="ECO:0000256" key="1">
    <source>
        <dbReference type="SAM" id="Phobius"/>
    </source>
</evidence>
<accession>A0ABQ6Q592</accession>
<feature type="transmembrane region" description="Helical" evidence="1">
    <location>
        <begin position="138"/>
        <end position="158"/>
    </location>
</feature>
<keyword evidence="1" id="KW-0472">Membrane</keyword>
<dbReference type="RefSeq" id="WP_338229466.1">
    <property type="nucleotide sequence ID" value="NZ_BTPE01000010.1"/>
</dbReference>
<proteinExistence type="predicted"/>
<keyword evidence="3" id="KW-1185">Reference proteome</keyword>